<evidence type="ECO:0000313" key="2">
    <source>
        <dbReference type="Proteomes" id="UP000828390"/>
    </source>
</evidence>
<keyword evidence="2" id="KW-1185">Reference proteome</keyword>
<reference evidence="1" key="2">
    <citation type="submission" date="2020-11" db="EMBL/GenBank/DDBJ databases">
        <authorList>
            <person name="McCartney M.A."/>
            <person name="Auch B."/>
            <person name="Kono T."/>
            <person name="Mallez S."/>
            <person name="Becker A."/>
            <person name="Gohl D.M."/>
            <person name="Silverstein K.A.T."/>
            <person name="Koren S."/>
            <person name="Bechman K.B."/>
            <person name="Herman A."/>
            <person name="Abrahante J.E."/>
            <person name="Garbe J."/>
        </authorList>
    </citation>
    <scope>NUCLEOTIDE SEQUENCE</scope>
    <source>
        <strain evidence="1">Duluth1</strain>
        <tissue evidence="1">Whole animal</tissue>
    </source>
</reference>
<reference evidence="1" key="1">
    <citation type="journal article" date="2019" name="bioRxiv">
        <title>The Genome of the Zebra Mussel, Dreissena polymorpha: A Resource for Invasive Species Research.</title>
        <authorList>
            <person name="McCartney M.A."/>
            <person name="Auch B."/>
            <person name="Kono T."/>
            <person name="Mallez S."/>
            <person name="Zhang Y."/>
            <person name="Obille A."/>
            <person name="Becker A."/>
            <person name="Abrahante J.E."/>
            <person name="Garbe J."/>
            <person name="Badalamenti J.P."/>
            <person name="Herman A."/>
            <person name="Mangelson H."/>
            <person name="Liachko I."/>
            <person name="Sullivan S."/>
            <person name="Sone E.D."/>
            <person name="Koren S."/>
            <person name="Silverstein K.A.T."/>
            <person name="Beckman K.B."/>
            <person name="Gohl D.M."/>
        </authorList>
    </citation>
    <scope>NUCLEOTIDE SEQUENCE</scope>
    <source>
        <strain evidence="1">Duluth1</strain>
        <tissue evidence="1">Whole animal</tissue>
    </source>
</reference>
<accession>A0A9D4R5B4</accession>
<dbReference type="AlphaFoldDB" id="A0A9D4R5B4"/>
<gene>
    <name evidence="1" type="ORF">DPMN_098261</name>
</gene>
<organism evidence="1 2">
    <name type="scientific">Dreissena polymorpha</name>
    <name type="common">Zebra mussel</name>
    <name type="synonym">Mytilus polymorpha</name>
    <dbReference type="NCBI Taxonomy" id="45954"/>
    <lineage>
        <taxon>Eukaryota</taxon>
        <taxon>Metazoa</taxon>
        <taxon>Spiralia</taxon>
        <taxon>Lophotrochozoa</taxon>
        <taxon>Mollusca</taxon>
        <taxon>Bivalvia</taxon>
        <taxon>Autobranchia</taxon>
        <taxon>Heteroconchia</taxon>
        <taxon>Euheterodonta</taxon>
        <taxon>Imparidentia</taxon>
        <taxon>Neoheterodontei</taxon>
        <taxon>Myida</taxon>
        <taxon>Dreissenoidea</taxon>
        <taxon>Dreissenidae</taxon>
        <taxon>Dreissena</taxon>
    </lineage>
</organism>
<dbReference type="Proteomes" id="UP000828390">
    <property type="component" value="Unassembled WGS sequence"/>
</dbReference>
<protein>
    <submittedName>
        <fullName evidence="1">Uncharacterized protein</fullName>
    </submittedName>
</protein>
<evidence type="ECO:0000313" key="1">
    <source>
        <dbReference type="EMBL" id="KAH3855691.1"/>
    </source>
</evidence>
<comment type="caution">
    <text evidence="1">The sequence shown here is derived from an EMBL/GenBank/DDBJ whole genome shotgun (WGS) entry which is preliminary data.</text>
</comment>
<sequence length="70" mass="7970">MEVTDCVKESIMDCDTSRKLLGRELLSRVEVLSGIVCEPRPPIIVPDLNLCLTTYKNLAFKLLNFDWNVT</sequence>
<dbReference type="EMBL" id="JAIWYP010000003">
    <property type="protein sequence ID" value="KAH3855691.1"/>
    <property type="molecule type" value="Genomic_DNA"/>
</dbReference>
<proteinExistence type="predicted"/>
<name>A0A9D4R5B4_DREPO</name>